<dbReference type="OrthoDB" id="2985259at2759"/>
<proteinExistence type="predicted"/>
<dbReference type="EMBL" id="KZ084086">
    <property type="protein sequence ID" value="OSD08292.1"/>
    <property type="molecule type" value="Genomic_DNA"/>
</dbReference>
<dbReference type="InterPro" id="IPR011009">
    <property type="entry name" value="Kinase-like_dom_sf"/>
</dbReference>
<dbReference type="Gene3D" id="1.10.510.10">
    <property type="entry name" value="Transferase(Phosphotransferase) domain 1"/>
    <property type="match status" value="1"/>
</dbReference>
<dbReference type="Pfam" id="PF00069">
    <property type="entry name" value="Pkinase"/>
    <property type="match status" value="1"/>
</dbReference>
<feature type="domain" description="Protein kinase" evidence="1">
    <location>
        <begin position="1"/>
        <end position="380"/>
    </location>
</feature>
<dbReference type="Proteomes" id="UP000193067">
    <property type="component" value="Unassembled WGS sequence"/>
</dbReference>
<sequence length="380" mass="42579">MPQESLALVAKSIRSELPDDIESWRIPGPSRADEERLWDTVRDAFKQAGIDLWRCKDTRCQRPGSDSLTLSGGSAYVLPARAMQWFPRVRQFNTVNALCRGATTSDGHSAVARVIVIKNDGKQHLDILRKIAQGMPSLLTTNHVSPLWREVHLDDIVFGVFPFIGASVQWCCEPWLMNSVGDIIDMILQCLEALAFIHSLGIAHRDADKSNFMLQWHPESLATMRVPLTRPRVYLHDFEFAVDFCNPEATTDLGPMEGCIRNLAPEVYSGNLYDPFKADIWLFGDSFATFQSTMPAIDDILESLKSEDTTARPTAAEARDQLASVVHSMPPASLLICPVVFEKGKWQTIDSWRRDIYGFIATDNMSSEGNNEAHINGEVR</sequence>
<protein>
    <recommendedName>
        <fullName evidence="1">Protein kinase domain-containing protein</fullName>
    </recommendedName>
</protein>
<dbReference type="SUPFAM" id="SSF56112">
    <property type="entry name" value="Protein kinase-like (PK-like)"/>
    <property type="match status" value="1"/>
</dbReference>
<evidence type="ECO:0000313" key="3">
    <source>
        <dbReference type="Proteomes" id="UP000193067"/>
    </source>
</evidence>
<dbReference type="GO" id="GO:0004672">
    <property type="term" value="F:protein kinase activity"/>
    <property type="evidence" value="ECO:0007669"/>
    <property type="project" value="InterPro"/>
</dbReference>
<dbReference type="AlphaFoldDB" id="A0A1Y2J7S5"/>
<dbReference type="PROSITE" id="PS50011">
    <property type="entry name" value="PROTEIN_KINASE_DOM"/>
    <property type="match status" value="1"/>
</dbReference>
<dbReference type="STRING" id="1353009.A0A1Y2J7S5"/>
<organism evidence="2 3">
    <name type="scientific">Trametes coccinea (strain BRFM310)</name>
    <name type="common">Pycnoporus coccineus</name>
    <dbReference type="NCBI Taxonomy" id="1353009"/>
    <lineage>
        <taxon>Eukaryota</taxon>
        <taxon>Fungi</taxon>
        <taxon>Dikarya</taxon>
        <taxon>Basidiomycota</taxon>
        <taxon>Agaricomycotina</taxon>
        <taxon>Agaricomycetes</taxon>
        <taxon>Polyporales</taxon>
        <taxon>Polyporaceae</taxon>
        <taxon>Trametes</taxon>
    </lineage>
</organism>
<reference evidence="2 3" key="1">
    <citation type="journal article" date="2015" name="Biotechnol. Biofuels">
        <title>Enhanced degradation of softwood versus hardwood by the white-rot fungus Pycnoporus coccineus.</title>
        <authorList>
            <person name="Couturier M."/>
            <person name="Navarro D."/>
            <person name="Chevret D."/>
            <person name="Henrissat B."/>
            <person name="Piumi F."/>
            <person name="Ruiz-Duenas F.J."/>
            <person name="Martinez A.T."/>
            <person name="Grigoriev I.V."/>
            <person name="Riley R."/>
            <person name="Lipzen A."/>
            <person name="Berrin J.G."/>
            <person name="Master E.R."/>
            <person name="Rosso M.N."/>
        </authorList>
    </citation>
    <scope>NUCLEOTIDE SEQUENCE [LARGE SCALE GENOMIC DNA]</scope>
    <source>
        <strain evidence="2 3">BRFM310</strain>
    </source>
</reference>
<evidence type="ECO:0000259" key="1">
    <source>
        <dbReference type="PROSITE" id="PS50011"/>
    </source>
</evidence>
<dbReference type="GO" id="GO:0005524">
    <property type="term" value="F:ATP binding"/>
    <property type="evidence" value="ECO:0007669"/>
    <property type="project" value="InterPro"/>
</dbReference>
<accession>A0A1Y2J7S5</accession>
<dbReference type="InterPro" id="IPR000719">
    <property type="entry name" value="Prot_kinase_dom"/>
</dbReference>
<evidence type="ECO:0000313" key="2">
    <source>
        <dbReference type="EMBL" id="OSD08292.1"/>
    </source>
</evidence>
<dbReference type="SMART" id="SM00220">
    <property type="entry name" value="S_TKc"/>
    <property type="match status" value="1"/>
</dbReference>
<name>A0A1Y2J7S5_TRAC3</name>
<gene>
    <name evidence="2" type="ORF">PYCCODRAFT_1472944</name>
</gene>
<keyword evidence="3" id="KW-1185">Reference proteome</keyword>